<evidence type="ECO:0000313" key="1">
    <source>
        <dbReference type="EMBL" id="THU76164.1"/>
    </source>
</evidence>
<sequence length="130" mass="14612">MPLTIDVYSMIFDTSERVHKTIAPHWSAMAKCKISWTDCQMFLSTIENDLQTLSLAAASSDTPIPTVHMMTVLNLASLALIPDDQDLPLWALDHHRIYDFKRVIKTVAGTKAFSWVTPLPRNQYGALPDP</sequence>
<name>A0A4S8KKU0_DENBC</name>
<organism evidence="1 2">
    <name type="scientific">Dendrothele bispora (strain CBS 962.96)</name>
    <dbReference type="NCBI Taxonomy" id="1314807"/>
    <lineage>
        <taxon>Eukaryota</taxon>
        <taxon>Fungi</taxon>
        <taxon>Dikarya</taxon>
        <taxon>Basidiomycota</taxon>
        <taxon>Agaricomycotina</taxon>
        <taxon>Agaricomycetes</taxon>
        <taxon>Agaricomycetidae</taxon>
        <taxon>Agaricales</taxon>
        <taxon>Agaricales incertae sedis</taxon>
        <taxon>Dendrothele</taxon>
    </lineage>
</organism>
<feature type="non-terminal residue" evidence="1">
    <location>
        <position position="130"/>
    </location>
</feature>
<keyword evidence="2" id="KW-1185">Reference proteome</keyword>
<proteinExistence type="predicted"/>
<dbReference type="Proteomes" id="UP000297245">
    <property type="component" value="Unassembled WGS sequence"/>
</dbReference>
<evidence type="ECO:0000313" key="2">
    <source>
        <dbReference type="Proteomes" id="UP000297245"/>
    </source>
</evidence>
<protein>
    <submittedName>
        <fullName evidence="1">Uncharacterized protein</fullName>
    </submittedName>
</protein>
<gene>
    <name evidence="1" type="ORF">K435DRAFT_813665</name>
</gene>
<dbReference type="EMBL" id="ML181117">
    <property type="protein sequence ID" value="THU76164.1"/>
    <property type="molecule type" value="Genomic_DNA"/>
</dbReference>
<reference evidence="1 2" key="1">
    <citation type="journal article" date="2019" name="Nat. Ecol. Evol.">
        <title>Megaphylogeny resolves global patterns of mushroom evolution.</title>
        <authorList>
            <person name="Varga T."/>
            <person name="Krizsan K."/>
            <person name="Foldi C."/>
            <person name="Dima B."/>
            <person name="Sanchez-Garcia M."/>
            <person name="Sanchez-Ramirez S."/>
            <person name="Szollosi G.J."/>
            <person name="Szarkandi J.G."/>
            <person name="Papp V."/>
            <person name="Albert L."/>
            <person name="Andreopoulos W."/>
            <person name="Angelini C."/>
            <person name="Antonin V."/>
            <person name="Barry K.W."/>
            <person name="Bougher N.L."/>
            <person name="Buchanan P."/>
            <person name="Buyck B."/>
            <person name="Bense V."/>
            <person name="Catcheside P."/>
            <person name="Chovatia M."/>
            <person name="Cooper J."/>
            <person name="Damon W."/>
            <person name="Desjardin D."/>
            <person name="Finy P."/>
            <person name="Geml J."/>
            <person name="Haridas S."/>
            <person name="Hughes K."/>
            <person name="Justo A."/>
            <person name="Karasinski D."/>
            <person name="Kautmanova I."/>
            <person name="Kiss B."/>
            <person name="Kocsube S."/>
            <person name="Kotiranta H."/>
            <person name="LaButti K.M."/>
            <person name="Lechner B.E."/>
            <person name="Liimatainen K."/>
            <person name="Lipzen A."/>
            <person name="Lukacs Z."/>
            <person name="Mihaltcheva S."/>
            <person name="Morgado L.N."/>
            <person name="Niskanen T."/>
            <person name="Noordeloos M.E."/>
            <person name="Ohm R.A."/>
            <person name="Ortiz-Santana B."/>
            <person name="Ovrebo C."/>
            <person name="Racz N."/>
            <person name="Riley R."/>
            <person name="Savchenko A."/>
            <person name="Shiryaev A."/>
            <person name="Soop K."/>
            <person name="Spirin V."/>
            <person name="Szebenyi C."/>
            <person name="Tomsovsky M."/>
            <person name="Tulloss R.E."/>
            <person name="Uehling J."/>
            <person name="Grigoriev I.V."/>
            <person name="Vagvolgyi C."/>
            <person name="Papp T."/>
            <person name="Martin F.M."/>
            <person name="Miettinen O."/>
            <person name="Hibbett D.S."/>
            <person name="Nagy L.G."/>
        </authorList>
    </citation>
    <scope>NUCLEOTIDE SEQUENCE [LARGE SCALE GENOMIC DNA]</scope>
    <source>
        <strain evidence="1 2">CBS 962.96</strain>
    </source>
</reference>
<dbReference type="AlphaFoldDB" id="A0A4S8KKU0"/>
<accession>A0A4S8KKU0</accession>